<sequence>MSNPHPQRFCKKAPNGGFTLLEIMVAIFIFAVVITTVFGSFRAVFSSTDAVGGDVDVFASARTCLSRMATDLEALTISDYPRYAKPEFNDPPDPYQLLGETTDIRGTRFGRLQFASLAHLALHGDPRQGVCRIVYYVDQLDDDSLVLRRADDLYPFPEFEESEDDPILCANLLDLKFEYTDAEDETSENWDSESADNDYATPRAIQVHLKVGTETRPILFTTRIPLHVYRKASE</sequence>
<accession>A0A5K7ZFR3</accession>
<keyword evidence="1" id="KW-0812">Transmembrane</keyword>
<dbReference type="Pfam" id="PF07963">
    <property type="entry name" value="N_methyl"/>
    <property type="match status" value="1"/>
</dbReference>
<organism evidence="2 3">
    <name type="scientific">Desulfosarcina ovata subsp. sediminis</name>
    <dbReference type="NCBI Taxonomy" id="885957"/>
    <lineage>
        <taxon>Bacteria</taxon>
        <taxon>Pseudomonadati</taxon>
        <taxon>Thermodesulfobacteriota</taxon>
        <taxon>Desulfobacteria</taxon>
        <taxon>Desulfobacterales</taxon>
        <taxon>Desulfosarcinaceae</taxon>
        <taxon>Desulfosarcina</taxon>
    </lineage>
</organism>
<reference evidence="2 3" key="1">
    <citation type="submission" date="2019-11" db="EMBL/GenBank/DDBJ databases">
        <title>Comparative genomics of hydrocarbon-degrading Desulfosarcina strains.</title>
        <authorList>
            <person name="Watanabe M."/>
            <person name="Kojima H."/>
            <person name="Fukui M."/>
        </authorList>
    </citation>
    <scope>NUCLEOTIDE SEQUENCE [LARGE SCALE GENOMIC DNA]</scope>
    <source>
        <strain evidence="2 3">28bB2T</strain>
    </source>
</reference>
<dbReference type="Proteomes" id="UP000425960">
    <property type="component" value="Chromosome"/>
</dbReference>
<evidence type="ECO:0000256" key="1">
    <source>
        <dbReference type="SAM" id="Phobius"/>
    </source>
</evidence>
<dbReference type="NCBIfam" id="TIGR02532">
    <property type="entry name" value="IV_pilin_GFxxxE"/>
    <property type="match status" value="1"/>
</dbReference>
<name>A0A5K7ZFR3_9BACT</name>
<evidence type="ECO:0000313" key="2">
    <source>
        <dbReference type="EMBL" id="BBO80154.1"/>
    </source>
</evidence>
<evidence type="ECO:0008006" key="4">
    <source>
        <dbReference type="Google" id="ProtNLM"/>
    </source>
</evidence>
<dbReference type="AlphaFoldDB" id="A0A5K7ZFR3"/>
<evidence type="ECO:0000313" key="3">
    <source>
        <dbReference type="Proteomes" id="UP000425960"/>
    </source>
</evidence>
<feature type="transmembrane region" description="Helical" evidence="1">
    <location>
        <begin position="20"/>
        <end position="41"/>
    </location>
</feature>
<dbReference type="EMBL" id="AP021876">
    <property type="protein sequence ID" value="BBO80154.1"/>
    <property type="molecule type" value="Genomic_DNA"/>
</dbReference>
<dbReference type="RefSeq" id="WP_155321176.1">
    <property type="nucleotide sequence ID" value="NZ_AP021876.1"/>
</dbReference>
<keyword evidence="1" id="KW-1133">Transmembrane helix</keyword>
<keyword evidence="1" id="KW-0472">Membrane</keyword>
<proteinExistence type="predicted"/>
<gene>
    <name evidence="2" type="ORF">DSCO28_07200</name>
</gene>
<dbReference type="SUPFAM" id="SSF54523">
    <property type="entry name" value="Pili subunits"/>
    <property type="match status" value="1"/>
</dbReference>
<dbReference type="InterPro" id="IPR045584">
    <property type="entry name" value="Pilin-like"/>
</dbReference>
<dbReference type="InterPro" id="IPR012902">
    <property type="entry name" value="N_methyl_site"/>
</dbReference>
<dbReference type="KEGG" id="dov:DSCO28_07200"/>
<protein>
    <recommendedName>
        <fullName evidence="4">Type II secretion system protein J</fullName>
    </recommendedName>
</protein>
<dbReference type="PROSITE" id="PS00409">
    <property type="entry name" value="PROKAR_NTER_METHYL"/>
    <property type="match status" value="1"/>
</dbReference>